<evidence type="ECO:0000313" key="1">
    <source>
        <dbReference type="EMBL" id="BCX82726.1"/>
    </source>
</evidence>
<dbReference type="EMBL" id="AP024714">
    <property type="protein sequence ID" value="BCX82726.1"/>
    <property type="molecule type" value="Genomic_DNA"/>
</dbReference>
<dbReference type="KEGG" id="mcau:MIT9_P2312"/>
<name>A0AAU9CM01_9GAMM</name>
<organism evidence="1 2">
    <name type="scientific">Methylomarinovum caldicuralii</name>
    <dbReference type="NCBI Taxonomy" id="438856"/>
    <lineage>
        <taxon>Bacteria</taxon>
        <taxon>Pseudomonadati</taxon>
        <taxon>Pseudomonadota</taxon>
        <taxon>Gammaproteobacteria</taxon>
        <taxon>Methylococcales</taxon>
        <taxon>Methylothermaceae</taxon>
        <taxon>Methylomarinovum</taxon>
    </lineage>
</organism>
<protein>
    <submittedName>
        <fullName evidence="1">Uncharacterized protein</fullName>
    </submittedName>
</protein>
<accession>A0AAU9CM01</accession>
<gene>
    <name evidence="1" type="ORF">MIT9_P2312</name>
</gene>
<dbReference type="Proteomes" id="UP001321825">
    <property type="component" value="Chromosome"/>
</dbReference>
<reference evidence="2" key="1">
    <citation type="journal article" date="2024" name="Int. J. Syst. Evol. Microbiol.">
        <title>Methylomarinovum tepidoasis sp. nov., a moderately thermophilic methanotroph of the family Methylothermaceae isolated from a deep-sea hydrothermal field.</title>
        <authorList>
            <person name="Hirayama H."/>
            <person name="Takaki Y."/>
            <person name="Abe M."/>
            <person name="Miyazaki M."/>
            <person name="Uematsu K."/>
            <person name="Matsui Y."/>
            <person name="Takai K."/>
        </authorList>
    </citation>
    <scope>NUCLEOTIDE SEQUENCE [LARGE SCALE GENOMIC DNA]</scope>
    <source>
        <strain evidence="2">IT-9</strain>
    </source>
</reference>
<dbReference type="RefSeq" id="WP_317705114.1">
    <property type="nucleotide sequence ID" value="NZ_AP024714.1"/>
</dbReference>
<evidence type="ECO:0000313" key="2">
    <source>
        <dbReference type="Proteomes" id="UP001321825"/>
    </source>
</evidence>
<sequence length="59" mass="6590">MNANTTEKRYEITFPGQAPVQLAKDQILSPTLRRAIDNIEREPARVGVTLKNGIRINVA</sequence>
<keyword evidence="2" id="KW-1185">Reference proteome</keyword>
<proteinExistence type="predicted"/>
<dbReference type="AlphaFoldDB" id="A0AAU9CM01"/>